<evidence type="ECO:0000313" key="4">
    <source>
        <dbReference type="Proteomes" id="UP000238083"/>
    </source>
</evidence>
<name>A0A2T0R6L3_9ACTN</name>
<dbReference type="InterPro" id="IPR036956">
    <property type="entry name" value="Impact_N_sf"/>
</dbReference>
<dbReference type="SUPFAM" id="SSF54211">
    <property type="entry name" value="Ribosomal protein S5 domain 2-like"/>
    <property type="match status" value="1"/>
</dbReference>
<comment type="similarity">
    <text evidence="1">Belongs to the IMPACT family.</text>
</comment>
<dbReference type="Pfam" id="PF01205">
    <property type="entry name" value="Impact_N"/>
    <property type="match status" value="1"/>
</dbReference>
<dbReference type="PANTHER" id="PTHR16301">
    <property type="entry name" value="IMPACT-RELATED"/>
    <property type="match status" value="1"/>
</dbReference>
<sequence length="208" mass="21316">MREPLPVPARGVRTELVVERSRFLTTLEPVSGAGDVDAVVARVREEFGDARHHCTASVLGEDGGQQRSGDDGEPAGTAGAPMLAALNGAGVTGVVTVVTRYFGGVLLGTGGLVRAYGGSVSAALAEAGVVRRRWVDLLAVRAPLADGGRVEAALRRTRAVEDVQWAADGWRAVVAAPVDGRDALAAELAAAGLPATLEPLGRAVRPSP</sequence>
<dbReference type="AlphaFoldDB" id="A0A2T0R6L3"/>
<dbReference type="InterPro" id="IPR020569">
    <property type="entry name" value="UPF0029_Impact_CS"/>
</dbReference>
<comment type="caution">
    <text evidence="3">The sequence shown here is derived from an EMBL/GenBank/DDBJ whole genome shotgun (WGS) entry which is preliminary data.</text>
</comment>
<evidence type="ECO:0000256" key="1">
    <source>
        <dbReference type="ARBA" id="ARBA00007665"/>
    </source>
</evidence>
<dbReference type="GO" id="GO:0006446">
    <property type="term" value="P:regulation of translational initiation"/>
    <property type="evidence" value="ECO:0007669"/>
    <property type="project" value="TreeGrafter"/>
</dbReference>
<keyword evidence="4" id="KW-1185">Reference proteome</keyword>
<reference evidence="3 4" key="1">
    <citation type="submission" date="2018-03" db="EMBL/GenBank/DDBJ databases">
        <title>Genomic Encyclopedia of Archaeal and Bacterial Type Strains, Phase II (KMG-II): from individual species to whole genera.</title>
        <authorList>
            <person name="Goeker M."/>
        </authorList>
    </citation>
    <scope>NUCLEOTIDE SEQUENCE [LARGE SCALE GENOMIC DNA]</scope>
    <source>
        <strain evidence="3 4">DSM 19711</strain>
    </source>
</reference>
<dbReference type="InterPro" id="IPR001498">
    <property type="entry name" value="Impact_N"/>
</dbReference>
<dbReference type="PANTHER" id="PTHR16301:SF20">
    <property type="entry name" value="IMPACT FAMILY MEMBER YIGZ"/>
    <property type="match status" value="1"/>
</dbReference>
<feature type="domain" description="Impact N-terminal" evidence="2">
    <location>
        <begin position="20"/>
        <end position="124"/>
    </location>
</feature>
<dbReference type="EMBL" id="PVZF01000003">
    <property type="protein sequence ID" value="PRY16815.1"/>
    <property type="molecule type" value="Genomic_DNA"/>
</dbReference>
<dbReference type="PROSITE" id="PS00910">
    <property type="entry name" value="UPF0029"/>
    <property type="match status" value="1"/>
</dbReference>
<organism evidence="3 4">
    <name type="scientific">Kineococcus rhizosphaerae</name>
    <dbReference type="NCBI Taxonomy" id="559628"/>
    <lineage>
        <taxon>Bacteria</taxon>
        <taxon>Bacillati</taxon>
        <taxon>Actinomycetota</taxon>
        <taxon>Actinomycetes</taxon>
        <taxon>Kineosporiales</taxon>
        <taxon>Kineosporiaceae</taxon>
        <taxon>Kineococcus</taxon>
    </lineage>
</organism>
<proteinExistence type="inferred from homology"/>
<evidence type="ECO:0000313" key="3">
    <source>
        <dbReference type="EMBL" id="PRY16815.1"/>
    </source>
</evidence>
<dbReference type="GO" id="GO:0005737">
    <property type="term" value="C:cytoplasm"/>
    <property type="evidence" value="ECO:0007669"/>
    <property type="project" value="TreeGrafter"/>
</dbReference>
<protein>
    <submittedName>
        <fullName evidence="3">Putative YigZ family protein</fullName>
    </submittedName>
</protein>
<accession>A0A2T0R6L3</accession>
<gene>
    <name evidence="3" type="ORF">CLV37_103247</name>
</gene>
<dbReference type="InterPro" id="IPR020568">
    <property type="entry name" value="Ribosomal_Su5_D2-typ_SF"/>
</dbReference>
<dbReference type="OrthoDB" id="9813771at2"/>
<evidence type="ECO:0000259" key="2">
    <source>
        <dbReference type="Pfam" id="PF01205"/>
    </source>
</evidence>
<dbReference type="InterPro" id="IPR023582">
    <property type="entry name" value="Impact"/>
</dbReference>
<dbReference type="RefSeq" id="WP_106209432.1">
    <property type="nucleotide sequence ID" value="NZ_PVZF01000003.1"/>
</dbReference>
<dbReference type="Gene3D" id="3.30.230.30">
    <property type="entry name" value="Impact, N-terminal domain"/>
    <property type="match status" value="1"/>
</dbReference>
<dbReference type="Proteomes" id="UP000238083">
    <property type="component" value="Unassembled WGS sequence"/>
</dbReference>